<evidence type="ECO:0000313" key="2">
    <source>
        <dbReference type="EMBL" id="PNR59371.1"/>
    </source>
</evidence>
<dbReference type="EnsemblPlants" id="Pp3c2_3600V3.2">
    <property type="protein sequence ID" value="Pp3c2_3600V3.2"/>
    <property type="gene ID" value="Pp3c2_3600"/>
</dbReference>
<organism evidence="2">
    <name type="scientific">Physcomitrium patens</name>
    <name type="common">Spreading-leaved earth moss</name>
    <name type="synonym">Physcomitrella patens</name>
    <dbReference type="NCBI Taxonomy" id="3218"/>
    <lineage>
        <taxon>Eukaryota</taxon>
        <taxon>Viridiplantae</taxon>
        <taxon>Streptophyta</taxon>
        <taxon>Embryophyta</taxon>
        <taxon>Bryophyta</taxon>
        <taxon>Bryophytina</taxon>
        <taxon>Bryopsida</taxon>
        <taxon>Funariidae</taxon>
        <taxon>Funariales</taxon>
        <taxon>Funariaceae</taxon>
        <taxon>Physcomitrium</taxon>
    </lineage>
</organism>
<sequence>MENVDVLVRGVVMQNPGLGLGFGSINFRGQEFLWVAVVATLVLAMLSMLRVSVVSVGWTWGSKPGHVCVRVQSFSSLSDIRIFDEEILSRTSDSCSKDASSSSDEQSKTAEMVFIFGKTSPLIHHPRPQPSTVRIAPEMTIRSRRTSSQDFEKSRVYHLALLSNSQPNDAETSESSRREGIRRDAFPTVYGVDSLLPVWMQPISRPLVCTDTPSPTTAVKNTVFSHEWDPLWKLRVRDAVVRGAKKSSSVSEFWSSPLTPVSTKGSSLVTLRDDVVRIWDSETKCLVKSLHLSKGCGGANMVTGFDADLVSKVAAVSRKNGTFSIVNLEVSTEEKCCETNQSVQAIHLDRGTLPKTIFTGGPAVATPGYSVSLWDSRSSSRQLSMNLNLASTVYGIRLQGPELYVNDEVGSLSAYDVRMLGATSLNRVACDLKQDISPDDRWWDIDTALEGEEEDVDDEFWDCQTADDDVKVAGGSYVGSLVMAMSRNFTTKVSST</sequence>
<dbReference type="PaxDb" id="3218-PP1S7_140V6.1"/>
<protein>
    <submittedName>
        <fullName evidence="2 3">Uncharacterized protein</fullName>
    </submittedName>
</protein>
<dbReference type="EnsemblPlants" id="Pp3c2_3600V3.1">
    <property type="protein sequence ID" value="Pp3c2_3600V3.1"/>
    <property type="gene ID" value="Pp3c2_3600"/>
</dbReference>
<dbReference type="RefSeq" id="XP_024369077.1">
    <property type="nucleotide sequence ID" value="XM_024513309.2"/>
</dbReference>
<evidence type="ECO:0000313" key="4">
    <source>
        <dbReference type="Proteomes" id="UP000006727"/>
    </source>
</evidence>
<reference evidence="2 4" key="1">
    <citation type="journal article" date="2008" name="Science">
        <title>The Physcomitrella genome reveals evolutionary insights into the conquest of land by plants.</title>
        <authorList>
            <person name="Rensing S."/>
            <person name="Lang D."/>
            <person name="Zimmer A."/>
            <person name="Terry A."/>
            <person name="Salamov A."/>
            <person name="Shapiro H."/>
            <person name="Nishiyama T."/>
            <person name="Perroud P.-F."/>
            <person name="Lindquist E."/>
            <person name="Kamisugi Y."/>
            <person name="Tanahashi T."/>
            <person name="Sakakibara K."/>
            <person name="Fujita T."/>
            <person name="Oishi K."/>
            <person name="Shin-I T."/>
            <person name="Kuroki Y."/>
            <person name="Toyoda A."/>
            <person name="Suzuki Y."/>
            <person name="Hashimoto A."/>
            <person name="Yamaguchi K."/>
            <person name="Sugano A."/>
            <person name="Kohara Y."/>
            <person name="Fujiyama A."/>
            <person name="Anterola A."/>
            <person name="Aoki S."/>
            <person name="Ashton N."/>
            <person name="Barbazuk W.B."/>
            <person name="Barker E."/>
            <person name="Bennetzen J."/>
            <person name="Bezanilla M."/>
            <person name="Blankenship R."/>
            <person name="Cho S.H."/>
            <person name="Dutcher S."/>
            <person name="Estelle M."/>
            <person name="Fawcett J.A."/>
            <person name="Gundlach H."/>
            <person name="Hanada K."/>
            <person name="Heyl A."/>
            <person name="Hicks K.A."/>
            <person name="Hugh J."/>
            <person name="Lohr M."/>
            <person name="Mayer K."/>
            <person name="Melkozernov A."/>
            <person name="Murata T."/>
            <person name="Nelson D."/>
            <person name="Pils B."/>
            <person name="Prigge M."/>
            <person name="Reiss B."/>
            <person name="Renner T."/>
            <person name="Rombauts S."/>
            <person name="Rushton P."/>
            <person name="Sanderfoot A."/>
            <person name="Schween G."/>
            <person name="Shiu S.-H."/>
            <person name="Stueber K."/>
            <person name="Theodoulou F.L."/>
            <person name="Tu H."/>
            <person name="Van de Peer Y."/>
            <person name="Verrier P.J."/>
            <person name="Waters E."/>
            <person name="Wood A."/>
            <person name="Yang L."/>
            <person name="Cove D."/>
            <person name="Cuming A."/>
            <person name="Hasebe M."/>
            <person name="Lucas S."/>
            <person name="Mishler D.B."/>
            <person name="Reski R."/>
            <person name="Grigoriev I."/>
            <person name="Quatrano R.S."/>
            <person name="Boore J.L."/>
        </authorList>
    </citation>
    <scope>NUCLEOTIDE SEQUENCE [LARGE SCALE GENOMIC DNA]</scope>
    <source>
        <strain evidence="3 4">cv. Gransden 2004</strain>
    </source>
</reference>
<dbReference type="KEGG" id="ppp:112279156"/>
<accession>A9RFX8</accession>
<dbReference type="EMBL" id="ABEU02000002">
    <property type="protein sequence ID" value="PNR59371.1"/>
    <property type="molecule type" value="Genomic_DNA"/>
</dbReference>
<feature type="transmembrane region" description="Helical" evidence="1">
    <location>
        <begin position="32"/>
        <end position="60"/>
    </location>
</feature>
<reference evidence="3" key="3">
    <citation type="submission" date="2020-12" db="UniProtKB">
        <authorList>
            <consortium name="EnsemblPlants"/>
        </authorList>
    </citation>
    <scope>IDENTIFICATION</scope>
</reference>
<evidence type="ECO:0000256" key="1">
    <source>
        <dbReference type="SAM" id="Phobius"/>
    </source>
</evidence>
<keyword evidence="1" id="KW-0472">Membrane</keyword>
<dbReference type="HOGENOM" id="CLU_550300_0_0_1"/>
<dbReference type="Gramene" id="Pp3c2_3600V3.1">
    <property type="protein sequence ID" value="Pp3c2_3600V3.1"/>
    <property type="gene ID" value="Pp3c2_3600"/>
</dbReference>
<dbReference type="GeneID" id="112279156"/>
<dbReference type="OrthoDB" id="1974939at2759"/>
<proteinExistence type="predicted"/>
<gene>
    <name evidence="3" type="primary">LOC112279156</name>
    <name evidence="2" type="ORF">PHYPA_002162</name>
</gene>
<name>A9RFX8_PHYPA</name>
<evidence type="ECO:0000313" key="3">
    <source>
        <dbReference type="EnsemblPlants" id="Pp3c2_3600V3.1"/>
    </source>
</evidence>
<keyword evidence="1" id="KW-0812">Transmembrane</keyword>
<dbReference type="SUPFAM" id="SSF50998">
    <property type="entry name" value="Quinoprotein alcohol dehydrogenase-like"/>
    <property type="match status" value="1"/>
</dbReference>
<reference evidence="2 4" key="2">
    <citation type="journal article" date="2018" name="Plant J.">
        <title>The Physcomitrella patens chromosome-scale assembly reveals moss genome structure and evolution.</title>
        <authorList>
            <person name="Lang D."/>
            <person name="Ullrich K.K."/>
            <person name="Murat F."/>
            <person name="Fuchs J."/>
            <person name="Jenkins J."/>
            <person name="Haas F.B."/>
            <person name="Piednoel M."/>
            <person name="Gundlach H."/>
            <person name="Van Bel M."/>
            <person name="Meyberg R."/>
            <person name="Vives C."/>
            <person name="Morata J."/>
            <person name="Symeonidi A."/>
            <person name="Hiss M."/>
            <person name="Muchero W."/>
            <person name="Kamisugi Y."/>
            <person name="Saleh O."/>
            <person name="Blanc G."/>
            <person name="Decker E.L."/>
            <person name="van Gessel N."/>
            <person name="Grimwood J."/>
            <person name="Hayes R.D."/>
            <person name="Graham S.W."/>
            <person name="Gunter L.E."/>
            <person name="McDaniel S.F."/>
            <person name="Hoernstein S.N.W."/>
            <person name="Larsson A."/>
            <person name="Li F.W."/>
            <person name="Perroud P.F."/>
            <person name="Phillips J."/>
            <person name="Ranjan P."/>
            <person name="Rokshar D.S."/>
            <person name="Rothfels C.J."/>
            <person name="Schneider L."/>
            <person name="Shu S."/>
            <person name="Stevenson D.W."/>
            <person name="Thummler F."/>
            <person name="Tillich M."/>
            <person name="Villarreal Aguilar J.C."/>
            <person name="Widiez T."/>
            <person name="Wong G.K."/>
            <person name="Wymore A."/>
            <person name="Zhang Y."/>
            <person name="Zimmer A.D."/>
            <person name="Quatrano R.S."/>
            <person name="Mayer K.F.X."/>
            <person name="Goodstein D."/>
            <person name="Casacuberta J.M."/>
            <person name="Vandepoele K."/>
            <person name="Reski R."/>
            <person name="Cuming A.C."/>
            <person name="Tuskan G.A."/>
            <person name="Maumus F."/>
            <person name="Salse J."/>
            <person name="Schmutz J."/>
            <person name="Rensing S.A."/>
        </authorList>
    </citation>
    <scope>NUCLEOTIDE SEQUENCE [LARGE SCALE GENOMIC DNA]</scope>
    <source>
        <strain evidence="3 4">cv. Gransden 2004</strain>
    </source>
</reference>
<dbReference type="InterPro" id="IPR011047">
    <property type="entry name" value="Quinoprotein_ADH-like_sf"/>
</dbReference>
<keyword evidence="1" id="KW-1133">Transmembrane helix</keyword>
<dbReference type="Proteomes" id="UP000006727">
    <property type="component" value="Chromosome 2"/>
</dbReference>
<keyword evidence="4" id="KW-1185">Reference proteome</keyword>
<dbReference type="Gramene" id="Pp3c2_3600V3.2">
    <property type="protein sequence ID" value="Pp3c2_3600V3.2"/>
    <property type="gene ID" value="Pp3c2_3600"/>
</dbReference>
<dbReference type="AlphaFoldDB" id="A9RFX8"/>